<dbReference type="Gene3D" id="3.40.1440.60">
    <property type="entry name" value="PriA, 3(prime) DNA-binding domain"/>
    <property type="match status" value="1"/>
</dbReference>
<organism evidence="14 15">
    <name type="scientific">Emcibacter nanhaiensis</name>
    <dbReference type="NCBI Taxonomy" id="1505037"/>
    <lineage>
        <taxon>Bacteria</taxon>
        <taxon>Pseudomonadati</taxon>
        <taxon>Pseudomonadota</taxon>
        <taxon>Alphaproteobacteria</taxon>
        <taxon>Emcibacterales</taxon>
        <taxon>Emcibacteraceae</taxon>
        <taxon>Emcibacter</taxon>
    </lineage>
</organism>
<dbReference type="GO" id="GO:0008270">
    <property type="term" value="F:zinc ion binding"/>
    <property type="evidence" value="ECO:0007669"/>
    <property type="project" value="UniProtKB-UniRule"/>
</dbReference>
<dbReference type="Pfam" id="PF00270">
    <property type="entry name" value="DEAD"/>
    <property type="match status" value="1"/>
</dbReference>
<dbReference type="GO" id="GO:0006269">
    <property type="term" value="P:DNA replication, synthesis of primer"/>
    <property type="evidence" value="ECO:0007669"/>
    <property type="project" value="UniProtKB-KW"/>
</dbReference>
<feature type="binding site" evidence="12">
    <location>
        <position position="464"/>
    </location>
    <ligand>
        <name>Zn(2+)</name>
        <dbReference type="ChEBI" id="CHEBI:29105"/>
        <label>2</label>
    </ligand>
</feature>
<evidence type="ECO:0000256" key="8">
    <source>
        <dbReference type="ARBA" id="ARBA00022840"/>
    </source>
</evidence>
<evidence type="ECO:0000256" key="2">
    <source>
        <dbReference type="ARBA" id="ARBA00022705"/>
    </source>
</evidence>
<dbReference type="NCBIfam" id="TIGR00595">
    <property type="entry name" value="priA"/>
    <property type="match status" value="1"/>
</dbReference>
<dbReference type="AlphaFoldDB" id="A0A501PMG5"/>
<feature type="binding site" evidence="12">
    <location>
        <position position="480"/>
    </location>
    <ligand>
        <name>Zn(2+)</name>
        <dbReference type="ChEBI" id="CHEBI:29105"/>
        <label>1</label>
    </ligand>
</feature>
<dbReference type="InterPro" id="IPR005259">
    <property type="entry name" value="PriA"/>
</dbReference>
<dbReference type="PROSITE" id="PS51192">
    <property type="entry name" value="HELICASE_ATP_BIND_1"/>
    <property type="match status" value="1"/>
</dbReference>
<sequence>MTTLFPSRRIQILLPLPLQGVLDYLAPDDLALQEGDFVEVPLGSKRLQGVVWSMEPPPSDVPDERLKHIYGRFDLPALPDSLMKFIDWVAAYTLSPPGAVLKMAVSVPRAFEQAKSRTAYRLAVEDPEELTAARRKVYDAAVGDMPLSVRDWRDWAGVGEGVIRGMVKAGQMTAVEIRGEDSFPAPDTTLIAPSLSTEQATAGEHFRDLVRKDKFQASLLEGVTGAGKTEVYFEAVHEALLREDSQVLVLVPEIALTAQWLDRFKDRFGEEPVIWHSELTPVQRRRAWWGVIHGNARVVVGARSALFLPFRALKLIVVDEEHSPTYKQEDGVFYHGRDMAVVRAHQADCPVILASATPSLETLVNAESGKYDWLYLGERHGPAEMPDMHAIDMRKFPPASGEWLSDPLREALQQNLERGEQSLLYLNRRGYAPLTLCRTCGHRIQCPHCSAWLVEHKKTGRLQCHHCGHWMNKPRHCPECDSEDSLVACGPGVERVAEEVERLFPEARLAVMASDELNTPGEIRETVAAIVRHEVDIIVGTQIVTKGYHFPDLTLVGVVDSDLGLSGGDMRAAERTWQQLEQVAGRAGRAEKPGTVLFQTFMPEHPVIDALVSGDRDNFLEQEANAREQRGMPPFGKLAAVILSGADYNAVVTVARQLGRAAPRLTGVQVLGPAPAPLAYLRGRHRYRLLVKTEKQVNIQNVLRAWLDSIKISGGVRLQVDIDPVSFF</sequence>
<proteinExistence type="inferred from homology"/>
<keyword evidence="2 12" id="KW-0235">DNA replication</keyword>
<dbReference type="InterPro" id="IPR027417">
    <property type="entry name" value="P-loop_NTPase"/>
</dbReference>
<keyword evidence="5 12" id="KW-0378">Hydrolase</keyword>
<reference evidence="15" key="1">
    <citation type="submission" date="2019-06" db="EMBL/GenBank/DDBJ databases">
        <title>The complete genome of Emcibacter congregatus ZYLT.</title>
        <authorList>
            <person name="Zhao Z."/>
        </authorList>
    </citation>
    <scope>NUCLEOTIDE SEQUENCE [LARGE SCALE GENOMIC DNA]</scope>
    <source>
        <strain evidence="15">MCCC 1A06723</strain>
    </source>
</reference>
<keyword evidence="8 12" id="KW-0067">ATP-binding</keyword>
<feature type="binding site" evidence="12">
    <location>
        <position position="467"/>
    </location>
    <ligand>
        <name>Zn(2+)</name>
        <dbReference type="ChEBI" id="CHEBI:29105"/>
        <label>2</label>
    </ligand>
</feature>
<feature type="binding site" evidence="12">
    <location>
        <position position="437"/>
    </location>
    <ligand>
        <name>Zn(2+)</name>
        <dbReference type="ChEBI" id="CHEBI:29105"/>
        <label>1</label>
    </ligand>
</feature>
<comment type="cofactor">
    <cofactor evidence="12">
        <name>Zn(2+)</name>
        <dbReference type="ChEBI" id="CHEBI:29105"/>
    </cofactor>
    <text evidence="12">Binds 2 zinc ions per subunit.</text>
</comment>
<dbReference type="GO" id="GO:0006310">
    <property type="term" value="P:DNA recombination"/>
    <property type="evidence" value="ECO:0007669"/>
    <property type="project" value="InterPro"/>
</dbReference>
<feature type="binding site" evidence="12">
    <location>
        <position position="477"/>
    </location>
    <ligand>
        <name>Zn(2+)</name>
        <dbReference type="ChEBI" id="CHEBI:29105"/>
        <label>1</label>
    </ligand>
</feature>
<dbReference type="GO" id="GO:0005524">
    <property type="term" value="F:ATP binding"/>
    <property type="evidence" value="ECO:0007669"/>
    <property type="project" value="UniProtKB-UniRule"/>
</dbReference>
<dbReference type="InterPro" id="IPR011545">
    <property type="entry name" value="DEAD/DEAH_box_helicase_dom"/>
</dbReference>
<dbReference type="Proteomes" id="UP000319148">
    <property type="component" value="Unassembled WGS sequence"/>
</dbReference>
<evidence type="ECO:0000256" key="3">
    <source>
        <dbReference type="ARBA" id="ARBA00022723"/>
    </source>
</evidence>
<dbReference type="InterPro" id="IPR014001">
    <property type="entry name" value="Helicase_ATP-bd"/>
</dbReference>
<evidence type="ECO:0000256" key="1">
    <source>
        <dbReference type="ARBA" id="ARBA00022515"/>
    </source>
</evidence>
<keyword evidence="15" id="KW-1185">Reference proteome</keyword>
<accession>A0A501PMG5</accession>
<comment type="similarity">
    <text evidence="12">Belongs to the helicase family. PriA subfamily.</text>
</comment>
<dbReference type="CDD" id="cd18804">
    <property type="entry name" value="SF2_C_priA"/>
    <property type="match status" value="1"/>
</dbReference>
<dbReference type="PANTHER" id="PTHR30580:SF0">
    <property type="entry name" value="PRIMOSOMAL PROTEIN N"/>
    <property type="match status" value="1"/>
</dbReference>
<evidence type="ECO:0000313" key="14">
    <source>
        <dbReference type="EMBL" id="TPD61623.1"/>
    </source>
</evidence>
<gene>
    <name evidence="12" type="primary">priA</name>
    <name evidence="14" type="ORF">FIV46_05280</name>
</gene>
<dbReference type="HAMAP" id="MF_00983">
    <property type="entry name" value="PriA"/>
    <property type="match status" value="1"/>
</dbReference>
<evidence type="ECO:0000256" key="9">
    <source>
        <dbReference type="ARBA" id="ARBA00023125"/>
    </source>
</evidence>
<feature type="binding site" evidence="12">
    <location>
        <position position="440"/>
    </location>
    <ligand>
        <name>Zn(2+)</name>
        <dbReference type="ChEBI" id="CHEBI:29105"/>
        <label>1</label>
    </ligand>
</feature>
<dbReference type="EC" id="5.6.2.4" evidence="12"/>
<dbReference type="PANTHER" id="PTHR30580">
    <property type="entry name" value="PRIMOSOMAL PROTEIN N"/>
    <property type="match status" value="1"/>
</dbReference>
<evidence type="ECO:0000256" key="11">
    <source>
        <dbReference type="ARBA" id="ARBA00048988"/>
    </source>
</evidence>
<evidence type="ECO:0000256" key="10">
    <source>
        <dbReference type="ARBA" id="ARBA00023235"/>
    </source>
</evidence>
<dbReference type="Pfam" id="PF18074">
    <property type="entry name" value="PriA_C"/>
    <property type="match status" value="1"/>
</dbReference>
<keyword evidence="7 12" id="KW-0862">Zinc</keyword>
<name>A0A501PMG5_9PROT</name>
<dbReference type="GO" id="GO:0043138">
    <property type="term" value="F:3'-5' DNA helicase activity"/>
    <property type="evidence" value="ECO:0007669"/>
    <property type="project" value="UniProtKB-EC"/>
</dbReference>
<dbReference type="InterPro" id="IPR040498">
    <property type="entry name" value="PriA_CRR"/>
</dbReference>
<dbReference type="RefSeq" id="WP_139939132.1">
    <property type="nucleotide sequence ID" value="NZ_JBHSYP010000003.1"/>
</dbReference>
<keyword evidence="4 12" id="KW-0547">Nucleotide-binding</keyword>
<dbReference type="Pfam" id="PF18319">
    <property type="entry name" value="Zn_ribbon_PriA"/>
    <property type="match status" value="1"/>
</dbReference>
<comment type="caution">
    <text evidence="14">The sequence shown here is derived from an EMBL/GenBank/DDBJ whole genome shotgun (WGS) entry which is preliminary data.</text>
</comment>
<dbReference type="GO" id="GO:1990077">
    <property type="term" value="C:primosome complex"/>
    <property type="evidence" value="ECO:0007669"/>
    <property type="project" value="UniProtKB-UniRule"/>
</dbReference>
<comment type="catalytic activity">
    <reaction evidence="12">
        <text>Couples ATP hydrolysis with the unwinding of duplex DNA by translocating in the 3'-5' direction.</text>
        <dbReference type="EC" id="5.6.2.4"/>
    </reaction>
</comment>
<dbReference type="InterPro" id="IPR042115">
    <property type="entry name" value="PriA_3primeBD_sf"/>
</dbReference>
<dbReference type="NCBIfam" id="NF004070">
    <property type="entry name" value="PRK05580.2-2"/>
    <property type="match status" value="1"/>
</dbReference>
<dbReference type="InterPro" id="IPR001650">
    <property type="entry name" value="Helicase_C-like"/>
</dbReference>
<dbReference type="SMART" id="SM00490">
    <property type="entry name" value="HELICc"/>
    <property type="match status" value="1"/>
</dbReference>
<dbReference type="SUPFAM" id="SSF52540">
    <property type="entry name" value="P-loop containing nucleoside triphosphate hydrolases"/>
    <property type="match status" value="1"/>
</dbReference>
<dbReference type="GO" id="GO:0006270">
    <property type="term" value="P:DNA replication initiation"/>
    <property type="evidence" value="ECO:0007669"/>
    <property type="project" value="TreeGrafter"/>
</dbReference>
<feature type="domain" description="Helicase ATP-binding" evidence="13">
    <location>
        <begin position="209"/>
        <end position="376"/>
    </location>
</feature>
<comment type="function">
    <text evidence="12">Initiates the restart of stalled replication forks, which reloads the replicative helicase on sites other than the origin of replication. Recognizes and binds to abandoned replication forks and remodels them to uncover a helicase loading site. Promotes assembly of the primosome at these replication forks.</text>
</comment>
<dbReference type="GO" id="GO:0006302">
    <property type="term" value="P:double-strand break repair"/>
    <property type="evidence" value="ECO:0007669"/>
    <property type="project" value="InterPro"/>
</dbReference>
<dbReference type="InterPro" id="IPR041222">
    <property type="entry name" value="PriA_3primeBD"/>
</dbReference>
<dbReference type="CDD" id="cd17929">
    <property type="entry name" value="DEXHc_priA"/>
    <property type="match status" value="1"/>
</dbReference>
<protein>
    <recommendedName>
        <fullName evidence="12">Replication restart protein PriA</fullName>
    </recommendedName>
    <alternativeName>
        <fullName evidence="12">ATP-dependent DNA helicase PriA</fullName>
        <ecNumber evidence="12">5.6.2.4</ecNumber>
    </alternativeName>
    <alternativeName>
        <fullName evidence="12">DNA 3'-5' helicase PriA</fullName>
    </alternativeName>
</protein>
<feature type="binding site" evidence="12">
    <location>
        <position position="446"/>
    </location>
    <ligand>
        <name>Zn(2+)</name>
        <dbReference type="ChEBI" id="CHEBI:29105"/>
        <label>2</label>
    </ligand>
</feature>
<dbReference type="SMART" id="SM00487">
    <property type="entry name" value="DEXDc"/>
    <property type="match status" value="1"/>
</dbReference>
<dbReference type="EMBL" id="VFIY01000005">
    <property type="protein sequence ID" value="TPD61623.1"/>
    <property type="molecule type" value="Genomic_DNA"/>
</dbReference>
<evidence type="ECO:0000259" key="13">
    <source>
        <dbReference type="PROSITE" id="PS51192"/>
    </source>
</evidence>
<evidence type="ECO:0000256" key="12">
    <source>
        <dbReference type="HAMAP-Rule" id="MF_00983"/>
    </source>
</evidence>
<evidence type="ECO:0000256" key="6">
    <source>
        <dbReference type="ARBA" id="ARBA00022806"/>
    </source>
</evidence>
<dbReference type="GO" id="GO:0003677">
    <property type="term" value="F:DNA binding"/>
    <property type="evidence" value="ECO:0007669"/>
    <property type="project" value="UniProtKB-UniRule"/>
</dbReference>
<dbReference type="OrthoDB" id="9759544at2"/>
<evidence type="ECO:0000256" key="5">
    <source>
        <dbReference type="ARBA" id="ARBA00022801"/>
    </source>
</evidence>
<dbReference type="Pfam" id="PF17764">
    <property type="entry name" value="PriA_3primeBD"/>
    <property type="match status" value="1"/>
</dbReference>
<feature type="binding site" evidence="12">
    <location>
        <position position="449"/>
    </location>
    <ligand>
        <name>Zn(2+)</name>
        <dbReference type="ChEBI" id="CHEBI:29105"/>
        <label>2</label>
    </ligand>
</feature>
<evidence type="ECO:0000256" key="4">
    <source>
        <dbReference type="ARBA" id="ARBA00022741"/>
    </source>
</evidence>
<dbReference type="GO" id="GO:0016887">
    <property type="term" value="F:ATP hydrolysis activity"/>
    <property type="evidence" value="ECO:0007669"/>
    <property type="project" value="RHEA"/>
</dbReference>
<keyword evidence="3 12" id="KW-0479">Metal-binding</keyword>
<dbReference type="FunFam" id="3.40.50.300:FF:000489">
    <property type="entry name" value="Primosome assembly protein PriA"/>
    <property type="match status" value="1"/>
</dbReference>
<keyword evidence="10 12" id="KW-0413">Isomerase</keyword>
<comment type="catalytic activity">
    <reaction evidence="11 12">
        <text>ATP + H2O = ADP + phosphate + H(+)</text>
        <dbReference type="Rhea" id="RHEA:13065"/>
        <dbReference type="ChEBI" id="CHEBI:15377"/>
        <dbReference type="ChEBI" id="CHEBI:15378"/>
        <dbReference type="ChEBI" id="CHEBI:30616"/>
        <dbReference type="ChEBI" id="CHEBI:43474"/>
        <dbReference type="ChEBI" id="CHEBI:456216"/>
        <dbReference type="EC" id="5.6.2.4"/>
    </reaction>
</comment>
<dbReference type="Gene3D" id="3.40.50.300">
    <property type="entry name" value="P-loop containing nucleotide triphosphate hydrolases"/>
    <property type="match status" value="2"/>
</dbReference>
<comment type="subunit">
    <text evidence="12">Component of the replication restart primosome.</text>
</comment>
<keyword evidence="1 12" id="KW-0639">Primosome</keyword>
<evidence type="ECO:0000256" key="7">
    <source>
        <dbReference type="ARBA" id="ARBA00022833"/>
    </source>
</evidence>
<evidence type="ECO:0000313" key="15">
    <source>
        <dbReference type="Proteomes" id="UP000319148"/>
    </source>
</evidence>
<keyword evidence="9 12" id="KW-0238">DNA-binding</keyword>
<keyword evidence="6 12" id="KW-0347">Helicase</keyword>
<dbReference type="InterPro" id="IPR041236">
    <property type="entry name" value="PriA_C"/>
</dbReference>